<dbReference type="RefSeq" id="WP_128326278.1">
    <property type="nucleotide sequence ID" value="NZ_QJRG01000049.1"/>
</dbReference>
<organism evidence="1 2">
    <name type="scientific">Pseudomonas alkylphenolica</name>
    <dbReference type="NCBI Taxonomy" id="237609"/>
    <lineage>
        <taxon>Bacteria</taxon>
        <taxon>Pseudomonadati</taxon>
        <taxon>Pseudomonadota</taxon>
        <taxon>Gammaproteobacteria</taxon>
        <taxon>Pseudomonadales</taxon>
        <taxon>Pseudomonadaceae</taxon>
        <taxon>Pseudomonas</taxon>
    </lineage>
</organism>
<evidence type="ECO:0000313" key="1">
    <source>
        <dbReference type="EMBL" id="RWU18164.1"/>
    </source>
</evidence>
<accession>A0A443ZHJ2</accession>
<name>A0A443ZHJ2_9PSED</name>
<dbReference type="AlphaFoldDB" id="A0A443ZHJ2"/>
<evidence type="ECO:0000313" key="2">
    <source>
        <dbReference type="Proteomes" id="UP000288983"/>
    </source>
</evidence>
<reference evidence="1 2" key="1">
    <citation type="submission" date="2018-06" db="EMBL/GenBank/DDBJ databases">
        <title>Bacteria isolated from soil of Wuhan.</title>
        <authorList>
            <person name="Wei X."/>
            <person name="Chunhua H."/>
        </authorList>
    </citation>
    <scope>NUCLEOTIDE SEQUENCE [LARGE SCALE GENOMIC DNA]</scope>
    <source>
        <strain evidence="2">xwS2</strain>
    </source>
</reference>
<sequence length="67" mass="7727">MSQPSSSRADFHAQYQHQAREQAADLFAQRARLQGAWFNWVATELYQLSPPEYASMVRRELQALTGQ</sequence>
<dbReference type="EMBL" id="QJRG01000049">
    <property type="protein sequence ID" value="RWU18164.1"/>
    <property type="molecule type" value="Genomic_DNA"/>
</dbReference>
<comment type="caution">
    <text evidence="1">The sequence shown here is derived from an EMBL/GenBank/DDBJ whole genome shotgun (WGS) entry which is preliminary data.</text>
</comment>
<protein>
    <submittedName>
        <fullName evidence="1">Uncharacterized protein</fullName>
    </submittedName>
</protein>
<dbReference type="OrthoDB" id="7018021at2"/>
<gene>
    <name evidence="1" type="ORF">DM813_26245</name>
</gene>
<proteinExistence type="predicted"/>
<dbReference type="Proteomes" id="UP000288983">
    <property type="component" value="Unassembled WGS sequence"/>
</dbReference>